<dbReference type="InterPro" id="IPR052026">
    <property type="entry name" value="ExeA_AAA_ATPase_DNA-bind"/>
</dbReference>
<dbReference type="PANTHER" id="PTHR35894:SF1">
    <property type="entry name" value="PHOSPHORIBULOKINASE _ URIDINE KINASE FAMILY"/>
    <property type="match status" value="1"/>
</dbReference>
<accession>A0A6B3SPV0</accession>
<organism evidence="3 4">
    <name type="scientific">Noviherbaspirillum galbum</name>
    <dbReference type="NCBI Taxonomy" id="2709383"/>
    <lineage>
        <taxon>Bacteria</taxon>
        <taxon>Pseudomonadati</taxon>
        <taxon>Pseudomonadota</taxon>
        <taxon>Betaproteobacteria</taxon>
        <taxon>Burkholderiales</taxon>
        <taxon>Oxalobacteraceae</taxon>
        <taxon>Noviherbaspirillum</taxon>
    </lineage>
</organism>
<sequence length="579" mass="61717">MYTQFFRLNRDPFSISPDPRFLFMSQSHHEALAHLMYGANSGGGVVVLTGEIGAGKTTVCRCFLEQVPENCNVGYIFNPRLTVHELLRAICEEFHIAVPQAAKGVNGVKDHIDALNAFLLDEHARGRNTVLIIDEAQNLAVEVLEQLRLLTNLETNERKLLQIILIGQPELRDILARPDLEQLAQRVIARYHLGALTEQETASYIQHRLSTSGLTATSPFQQPLMRQIHQLTRGVPRRINLLCDRALLGAYSMGRHTVDRDIIRHAAQELFAGGDAAAPAVKKKTPATFAAVAAIVAAGALAIGYEQGWMDGLAGMLPAVLRTVSSGPAASGAPAGNADKKGTGEPATPTPAASATSQPAPAGPSQAAVDAPDSFASQEAGIRRLAAMWGDAVPDGAQDPCEAIKPAKLRCYRSEGGLAELRLLDRPALLPLKDAAGKTSWLLLTGLEGQELVTGIGATAKTISMAALTRQYHGGFLTIWRVPPEFDKPPRIGDSGPQVDWIASQLAQIYGGAAPAEGQAMSERMMAQIKDFQSSQGLHVDGIAGAVTLMHLNRMAGVAEPALHAARQPAATMNSKAGA</sequence>
<gene>
    <name evidence="3" type="ORF">G3574_06625</name>
</gene>
<dbReference type="SMART" id="SM00382">
    <property type="entry name" value="AAA"/>
    <property type="match status" value="1"/>
</dbReference>
<feature type="region of interest" description="Disordered" evidence="1">
    <location>
        <begin position="328"/>
        <end position="371"/>
    </location>
</feature>
<dbReference type="Pfam" id="PF13401">
    <property type="entry name" value="AAA_22"/>
    <property type="match status" value="1"/>
</dbReference>
<dbReference type="InterPro" id="IPR027417">
    <property type="entry name" value="P-loop_NTPase"/>
</dbReference>
<dbReference type="InterPro" id="IPR036365">
    <property type="entry name" value="PGBD-like_sf"/>
</dbReference>
<feature type="domain" description="AAA+ ATPase" evidence="2">
    <location>
        <begin position="42"/>
        <end position="194"/>
    </location>
</feature>
<comment type="caution">
    <text evidence="3">The sequence shown here is derived from an EMBL/GenBank/DDBJ whole genome shotgun (WGS) entry which is preliminary data.</text>
</comment>
<dbReference type="InterPro" id="IPR036366">
    <property type="entry name" value="PGBDSf"/>
</dbReference>
<name>A0A6B3SPV0_9BURK</name>
<dbReference type="Gene3D" id="3.40.50.300">
    <property type="entry name" value="P-loop containing nucleotide triphosphate hydrolases"/>
    <property type="match status" value="1"/>
</dbReference>
<dbReference type="Gene3D" id="1.10.101.10">
    <property type="entry name" value="PGBD-like superfamily/PGBD"/>
    <property type="match status" value="1"/>
</dbReference>
<protein>
    <submittedName>
        <fullName evidence="3">AAA family ATPase</fullName>
    </submittedName>
</protein>
<dbReference type="RefSeq" id="WP_163961283.1">
    <property type="nucleotide sequence ID" value="NZ_JAAIVB010000014.1"/>
</dbReference>
<dbReference type="GO" id="GO:0016887">
    <property type="term" value="F:ATP hydrolysis activity"/>
    <property type="evidence" value="ECO:0007669"/>
    <property type="project" value="InterPro"/>
</dbReference>
<evidence type="ECO:0000256" key="1">
    <source>
        <dbReference type="SAM" id="MobiDB-lite"/>
    </source>
</evidence>
<dbReference type="Gene3D" id="3.90.70.10">
    <property type="entry name" value="Cysteine proteinases"/>
    <property type="match status" value="1"/>
</dbReference>
<keyword evidence="4" id="KW-1185">Reference proteome</keyword>
<dbReference type="Pfam" id="PF01471">
    <property type="entry name" value="PG_binding_1"/>
    <property type="match status" value="1"/>
</dbReference>
<proteinExistence type="predicted"/>
<evidence type="ECO:0000259" key="2">
    <source>
        <dbReference type="SMART" id="SM00382"/>
    </source>
</evidence>
<dbReference type="Proteomes" id="UP000482155">
    <property type="component" value="Unassembled WGS sequence"/>
</dbReference>
<dbReference type="InterPro" id="IPR002477">
    <property type="entry name" value="Peptidoglycan-bd-like"/>
</dbReference>
<feature type="compositionally biased region" description="Low complexity" evidence="1">
    <location>
        <begin position="346"/>
        <end position="368"/>
    </location>
</feature>
<dbReference type="AlphaFoldDB" id="A0A6B3SPV0"/>
<dbReference type="InterPro" id="IPR049945">
    <property type="entry name" value="AAA_22"/>
</dbReference>
<evidence type="ECO:0000313" key="3">
    <source>
        <dbReference type="EMBL" id="NEX60746.1"/>
    </source>
</evidence>
<dbReference type="SUPFAM" id="SSF52540">
    <property type="entry name" value="P-loop containing nucleoside triphosphate hydrolases"/>
    <property type="match status" value="1"/>
</dbReference>
<evidence type="ECO:0000313" key="4">
    <source>
        <dbReference type="Proteomes" id="UP000482155"/>
    </source>
</evidence>
<dbReference type="InterPro" id="IPR003593">
    <property type="entry name" value="AAA+_ATPase"/>
</dbReference>
<dbReference type="SUPFAM" id="SSF47090">
    <property type="entry name" value="PGBD-like"/>
    <property type="match status" value="1"/>
</dbReference>
<reference evidence="3 4" key="1">
    <citation type="submission" date="2020-02" db="EMBL/GenBank/DDBJ databases">
        <authorList>
            <person name="Kim M.K."/>
        </authorList>
    </citation>
    <scope>NUCLEOTIDE SEQUENCE [LARGE SCALE GENOMIC DNA]</scope>
    <source>
        <strain evidence="3 4">17J57-3</strain>
    </source>
</reference>
<dbReference type="PANTHER" id="PTHR35894">
    <property type="entry name" value="GENERAL SECRETION PATHWAY PROTEIN A-RELATED"/>
    <property type="match status" value="1"/>
</dbReference>
<dbReference type="EMBL" id="JAAIVB010000014">
    <property type="protein sequence ID" value="NEX60746.1"/>
    <property type="molecule type" value="Genomic_DNA"/>
</dbReference>